<sequence length="208" mass="24103">MLAHGELPQHLRTYAVPKYKHFHLANPLTHTWEQCELGAIIQAVQELTSDFENYPLYSLTIENGVTPKTERYERSFLITKETDLFKIVPEQCFVSNPMNLRFGAIGFNDSGKKVSVSGYYDVFSIDRGECSNFWCVYLKTANSLKRFDDVAIGSLIEKRRVHFSQLTEMSFPAPNMNEKKKLGEFFERLERLITLHQRKSKIGKMPLK</sequence>
<dbReference type="Gene3D" id="3.90.220.20">
    <property type="entry name" value="DNA methylase specificity domains"/>
    <property type="match status" value="1"/>
</dbReference>
<dbReference type="EC" id="3.1.21.3" evidence="3"/>
<dbReference type="InterPro" id="IPR044946">
    <property type="entry name" value="Restrct_endonuc_typeI_TRD_sf"/>
</dbReference>
<dbReference type="KEGG" id="rch:RUM_01690"/>
<keyword evidence="2" id="KW-0238">DNA-binding</keyword>
<proteinExistence type="predicted"/>
<dbReference type="GO" id="GO:0009035">
    <property type="term" value="F:type I site-specific deoxyribonuclease activity"/>
    <property type="evidence" value="ECO:0007669"/>
    <property type="project" value="UniProtKB-EC"/>
</dbReference>
<dbReference type="EMBL" id="FP929052">
    <property type="protein sequence ID" value="CBL16424.1"/>
    <property type="molecule type" value="Genomic_DNA"/>
</dbReference>
<dbReference type="SUPFAM" id="SSF116734">
    <property type="entry name" value="DNA methylase specificity domain"/>
    <property type="match status" value="1"/>
</dbReference>
<reference evidence="3" key="1">
    <citation type="submission" date="2010-03" db="EMBL/GenBank/DDBJ databases">
        <title>The genome sequence of Ruminococcus sp. 18P13.</title>
        <authorList>
            <consortium name="metaHIT consortium -- http://www.metahit.eu/"/>
            <person name="Pajon A."/>
            <person name="Turner K."/>
            <person name="Parkhill J."/>
            <person name="Bernalier A."/>
        </authorList>
    </citation>
    <scope>NUCLEOTIDE SEQUENCE [LARGE SCALE GENOMIC DNA]</scope>
    <source>
        <strain evidence="3">Type strain: 18P13</strain>
    </source>
</reference>
<dbReference type="HOGENOM" id="CLU_1320127_0_0_9"/>
<evidence type="ECO:0000256" key="1">
    <source>
        <dbReference type="ARBA" id="ARBA00022747"/>
    </source>
</evidence>
<dbReference type="GO" id="GO:0009307">
    <property type="term" value="P:DNA restriction-modification system"/>
    <property type="evidence" value="ECO:0007669"/>
    <property type="project" value="UniProtKB-KW"/>
</dbReference>
<keyword evidence="1" id="KW-0680">Restriction system</keyword>
<organism evidence="3 4">
    <name type="scientific">Ruminococcus champanellensis (strain DSM 18848 / JCM 17042 / KCTC 15320 / 18P13)</name>
    <dbReference type="NCBI Taxonomy" id="213810"/>
    <lineage>
        <taxon>Bacteria</taxon>
        <taxon>Bacillati</taxon>
        <taxon>Bacillota</taxon>
        <taxon>Clostridia</taxon>
        <taxon>Eubacteriales</taxon>
        <taxon>Oscillospiraceae</taxon>
        <taxon>Ruminococcus</taxon>
    </lineage>
</organism>
<dbReference type="GO" id="GO:0003677">
    <property type="term" value="F:DNA binding"/>
    <property type="evidence" value="ECO:0007669"/>
    <property type="project" value="UniProtKB-KW"/>
</dbReference>
<dbReference type="STRING" id="213810.RUM_01690"/>
<dbReference type="REBASE" id="32036">
    <property type="entry name" value="S.Rsp18ORF1690P"/>
</dbReference>
<keyword evidence="4" id="KW-1185">Reference proteome</keyword>
<keyword evidence="3" id="KW-0378">Hydrolase</keyword>
<reference evidence="3" key="2">
    <citation type="submission" date="2010-03" db="EMBL/GenBank/DDBJ databases">
        <authorList>
            <person name="Pajon A."/>
        </authorList>
    </citation>
    <scope>NUCLEOTIDE SEQUENCE</scope>
    <source>
        <strain evidence="3">Type strain: 18P13</strain>
    </source>
</reference>
<gene>
    <name evidence="3" type="ordered locus">RUM_01690</name>
</gene>
<protein>
    <submittedName>
        <fullName evidence="3">Type I restriction modification DNA specificity domain</fullName>
        <ecNumber evidence="3">3.1.21.3</ecNumber>
    </submittedName>
</protein>
<evidence type="ECO:0000313" key="3">
    <source>
        <dbReference type="EMBL" id="CBL16424.1"/>
    </source>
</evidence>
<accession>D4L9X9</accession>
<evidence type="ECO:0000313" key="4">
    <source>
        <dbReference type="Proteomes" id="UP000007054"/>
    </source>
</evidence>
<dbReference type="AlphaFoldDB" id="D4L9X9"/>
<name>D4L9X9_RUMC1</name>
<dbReference type="Proteomes" id="UP000007054">
    <property type="component" value="Chromosome"/>
</dbReference>
<evidence type="ECO:0000256" key="2">
    <source>
        <dbReference type="ARBA" id="ARBA00023125"/>
    </source>
</evidence>